<dbReference type="InterPro" id="IPR001608">
    <property type="entry name" value="Ala_racemase_N"/>
</dbReference>
<comment type="caution">
    <text evidence="5">The sequence shown here is derived from an EMBL/GenBank/DDBJ whole genome shotgun (WGS) entry which is preliminary data.</text>
</comment>
<keyword evidence="6" id="KW-1185">Reference proteome</keyword>
<dbReference type="CDD" id="cd06822">
    <property type="entry name" value="PLPDE_III_YBL036c_euk"/>
    <property type="match status" value="1"/>
</dbReference>
<feature type="non-terminal residue" evidence="5">
    <location>
        <position position="479"/>
    </location>
</feature>
<evidence type="ECO:0008006" key="7">
    <source>
        <dbReference type="Google" id="ProtNLM"/>
    </source>
</evidence>
<dbReference type="PANTHER" id="PTHR10146:SF14">
    <property type="entry name" value="PYRIDOXAL PHOSPHATE HOMEOSTASIS PROTEIN"/>
    <property type="match status" value="1"/>
</dbReference>
<proteinExistence type="inferred from homology"/>
<dbReference type="SUPFAM" id="SSF54211">
    <property type="entry name" value="Ribosomal protein S5 domain 2-like"/>
    <property type="match status" value="1"/>
</dbReference>
<dbReference type="Gene3D" id="3.20.20.10">
    <property type="entry name" value="Alanine racemase"/>
    <property type="match status" value="1"/>
</dbReference>
<protein>
    <recommendedName>
        <fullName evidence="7">Pyridoxal phosphate homeostasis protein</fullName>
    </recommendedName>
</protein>
<dbReference type="GO" id="GO:0030170">
    <property type="term" value="F:pyridoxal phosphate binding"/>
    <property type="evidence" value="ECO:0007669"/>
    <property type="project" value="InterPro"/>
</dbReference>
<dbReference type="FunFam" id="3.20.20.10:FF:000018">
    <property type="entry name" value="Pyridoxal phosphate homeostasis protein"/>
    <property type="match status" value="1"/>
</dbReference>
<dbReference type="Pfam" id="PF01138">
    <property type="entry name" value="RNase_PH"/>
    <property type="match status" value="1"/>
</dbReference>
<evidence type="ECO:0000256" key="2">
    <source>
        <dbReference type="SAM" id="MobiDB-lite"/>
    </source>
</evidence>
<organism evidence="5 6">
    <name type="scientific">Pristionchus mayeri</name>
    <dbReference type="NCBI Taxonomy" id="1317129"/>
    <lineage>
        <taxon>Eukaryota</taxon>
        <taxon>Metazoa</taxon>
        <taxon>Ecdysozoa</taxon>
        <taxon>Nematoda</taxon>
        <taxon>Chromadorea</taxon>
        <taxon>Rhabditida</taxon>
        <taxon>Rhabditina</taxon>
        <taxon>Diplogasteromorpha</taxon>
        <taxon>Diplogasteroidea</taxon>
        <taxon>Neodiplogasteridae</taxon>
        <taxon>Pristionchus</taxon>
    </lineage>
</organism>
<dbReference type="Pfam" id="PF01168">
    <property type="entry name" value="Ala_racemase_N"/>
    <property type="match status" value="1"/>
</dbReference>
<dbReference type="Gene3D" id="3.30.230.70">
    <property type="entry name" value="GHMP Kinase, N-terminal domain"/>
    <property type="match status" value="1"/>
</dbReference>
<evidence type="ECO:0000313" key="5">
    <source>
        <dbReference type="EMBL" id="GMR47661.1"/>
    </source>
</evidence>
<feature type="domain" description="Alanine racemase N-terminal" evidence="4">
    <location>
        <begin position="25"/>
        <end position="246"/>
    </location>
</feature>
<dbReference type="PANTHER" id="PTHR10146">
    <property type="entry name" value="PROLINE SYNTHETASE CO-TRANSCRIBED BACTERIAL HOMOLOG PROTEIN"/>
    <property type="match status" value="1"/>
</dbReference>
<dbReference type="NCBIfam" id="TIGR00044">
    <property type="entry name" value="YggS family pyridoxal phosphate-dependent enzyme"/>
    <property type="match status" value="1"/>
</dbReference>
<evidence type="ECO:0000259" key="4">
    <source>
        <dbReference type="Pfam" id="PF01168"/>
    </source>
</evidence>
<dbReference type="HAMAP" id="MF_02087">
    <property type="entry name" value="PLP_homeostasis"/>
    <property type="match status" value="1"/>
</dbReference>
<sequence length="479" mass="52924">MIVCFRCIPQLPFWSLRLFQTRMLTNTQSNLDSVRSQLAGHAVRLVAVSKYHPAESVRECYEHGQRNFGENYVQELEDKANQLKDSCPEIQWHYIGQVQSNKIPKICAISNLFCVETVESEKHCDAFEKDLAKSNSSTTLKVNTSREEQKGGASPEEAVELGVYVKKECPHLEMNGFMTIGSIENSDKVPNPDFDVLADVRRNYAEKVGVPESSLELSMGMSSDMDTAIKQGSTSVRVGTAIFGMRELIKPQWSLSLQDMKKVEESSDEKHDDSFRPISMKCGVFEDSKGSAYIEMGKTKVLVEVDGPRESPSVASQRGKITVTVNEENLRIRAQLESAISAMVHLDKYPRADFIVNISILSSSGGELAASILAAALALVHAHVELLDVPVAAQVIYLPQTKSYVIDPPSPLPPSAISITVALLPNLNQLICTRIIKGALSVSESREALSFACKQSLRLYPVMRKSILSAFQNQVKTPL</sequence>
<evidence type="ECO:0000256" key="1">
    <source>
        <dbReference type="ARBA" id="ARBA00022898"/>
    </source>
</evidence>
<evidence type="ECO:0000313" key="6">
    <source>
        <dbReference type="Proteomes" id="UP001328107"/>
    </source>
</evidence>
<dbReference type="InterPro" id="IPR027408">
    <property type="entry name" value="PNPase/RNase_PH_dom_sf"/>
</dbReference>
<feature type="region of interest" description="Disordered" evidence="2">
    <location>
        <begin position="135"/>
        <end position="156"/>
    </location>
</feature>
<dbReference type="AlphaFoldDB" id="A0AAN5CND7"/>
<dbReference type="InterPro" id="IPR011078">
    <property type="entry name" value="PyrdxlP_homeostasis"/>
</dbReference>
<name>A0AAN5CND7_9BILA</name>
<feature type="domain" description="Exoribonuclease phosphorolytic" evidence="3">
    <location>
        <begin position="275"/>
        <end position="384"/>
    </location>
</feature>
<dbReference type="EMBL" id="BTRK01000004">
    <property type="protein sequence ID" value="GMR47661.1"/>
    <property type="molecule type" value="Genomic_DNA"/>
</dbReference>
<dbReference type="InterPro" id="IPR001247">
    <property type="entry name" value="ExoRNase_PH_dom1"/>
</dbReference>
<dbReference type="SUPFAM" id="SSF51419">
    <property type="entry name" value="PLP-binding barrel"/>
    <property type="match status" value="1"/>
</dbReference>
<gene>
    <name evidence="5" type="ORF">PMAYCL1PPCAC_17856</name>
</gene>
<evidence type="ECO:0000259" key="3">
    <source>
        <dbReference type="Pfam" id="PF01138"/>
    </source>
</evidence>
<dbReference type="InterPro" id="IPR029066">
    <property type="entry name" value="PLP-binding_barrel"/>
</dbReference>
<reference evidence="6" key="1">
    <citation type="submission" date="2022-10" db="EMBL/GenBank/DDBJ databases">
        <title>Genome assembly of Pristionchus species.</title>
        <authorList>
            <person name="Yoshida K."/>
            <person name="Sommer R.J."/>
        </authorList>
    </citation>
    <scope>NUCLEOTIDE SEQUENCE [LARGE SCALE GENOMIC DNA]</scope>
    <source>
        <strain evidence="6">RS5460</strain>
    </source>
</reference>
<dbReference type="Proteomes" id="UP001328107">
    <property type="component" value="Unassembled WGS sequence"/>
</dbReference>
<accession>A0AAN5CND7</accession>
<keyword evidence="1" id="KW-0663">Pyridoxal phosphate</keyword>
<dbReference type="InterPro" id="IPR020568">
    <property type="entry name" value="Ribosomal_Su5_D2-typ_SF"/>
</dbReference>